<evidence type="ECO:0000313" key="11">
    <source>
        <dbReference type="Proteomes" id="UP000037397"/>
    </source>
</evidence>
<dbReference type="GO" id="GO:0016747">
    <property type="term" value="F:acyltransferase activity, transferring groups other than amino-acyl groups"/>
    <property type="evidence" value="ECO:0007669"/>
    <property type="project" value="InterPro"/>
</dbReference>
<dbReference type="SUPFAM" id="SSF52266">
    <property type="entry name" value="SGNH hydrolase"/>
    <property type="match status" value="1"/>
</dbReference>
<protein>
    <recommendedName>
        <fullName evidence="9">Acyltransferase 3 domain-containing protein</fullName>
    </recommendedName>
</protein>
<dbReference type="Pfam" id="PF01757">
    <property type="entry name" value="Acyl_transf_3"/>
    <property type="match status" value="1"/>
</dbReference>
<dbReference type="InterPro" id="IPR050879">
    <property type="entry name" value="Acyltransferase_3"/>
</dbReference>
<dbReference type="STRING" id="1631356.VV01_09070"/>
<proteinExistence type="predicted"/>
<dbReference type="Gene3D" id="3.40.50.1110">
    <property type="entry name" value="SGNH hydrolase"/>
    <property type="match status" value="1"/>
</dbReference>
<dbReference type="PANTHER" id="PTHR23028:SF53">
    <property type="entry name" value="ACYL_TRANSF_3 DOMAIN-CONTAINING PROTEIN"/>
    <property type="match status" value="1"/>
</dbReference>
<keyword evidence="6 8" id="KW-0472">Membrane</keyword>
<evidence type="ECO:0000313" key="10">
    <source>
        <dbReference type="EMBL" id="KNX37260.1"/>
    </source>
</evidence>
<gene>
    <name evidence="10" type="ORF">VV01_09070</name>
</gene>
<name>A0A0L6CI19_9MICO</name>
<evidence type="ECO:0000256" key="6">
    <source>
        <dbReference type="ARBA" id="ARBA00023136"/>
    </source>
</evidence>
<feature type="transmembrane region" description="Helical" evidence="8">
    <location>
        <begin position="311"/>
        <end position="332"/>
    </location>
</feature>
<evidence type="ECO:0000256" key="8">
    <source>
        <dbReference type="SAM" id="Phobius"/>
    </source>
</evidence>
<feature type="transmembrane region" description="Helical" evidence="8">
    <location>
        <begin position="58"/>
        <end position="78"/>
    </location>
</feature>
<feature type="transmembrane region" description="Helical" evidence="8">
    <location>
        <begin position="188"/>
        <end position="204"/>
    </location>
</feature>
<evidence type="ECO:0000256" key="1">
    <source>
        <dbReference type="ARBA" id="ARBA00004651"/>
    </source>
</evidence>
<evidence type="ECO:0000259" key="9">
    <source>
        <dbReference type="Pfam" id="PF01757"/>
    </source>
</evidence>
<sequence length="636" mass="68561">MLTFMAFHLGVLSLQGAWVGINLFFVLSGFLITRLLIEERVDYGHIDVLGFYRRRARRLLPGLMLLLATLCAYGVVWASDDVRRGLRADLLATLGYVMNWRLILRDDQYFETFGNPSFLRHAWTLSVEEQFYVVVPLLVSALFVLRGRRAQTAVVLALAVVSAAWTSVVGLGGVTAQAHAYYGTDTRVQSLLVGVGLAFGLGLRRRGRRPRPLPRAVVTALGWGGLGALVVAYVAVPPLAGWMFDRGGILLTSAAAAALVTACADPRPSVLTSALGLRPIAYLGKLSYGLYLWHWPIHLWLAHAVPDMPTWLHVVAGMVVTTGVAATSYELVERPVLRAGVRGLVPTGRRGSRLVMLTSVVALVAASFAVGRVPASATPVTSAPAVQLVPGAPAYVPGRERITFGLFGDSVPEKLLENRPPRYSDLAAVGLTDPGCDLTDLPRAGGNPKESLPTPRCLALKQGMADAARSGELDVVVLMTGTVASLPHLIDGRAVGVEDPRYEGLVVAALERMRRDARAGGAQQVQVVTVPCRDRRMSYLPDSYRAYLDRHPSFADAGADPVVLNRLITRWAGENDVPVLDLYGALGCAKGFTARRHGIDLYGDGVHFSPEATPMIWTWLAPAIRSAYQQRAGAGS</sequence>
<evidence type="ECO:0000256" key="4">
    <source>
        <dbReference type="ARBA" id="ARBA00022692"/>
    </source>
</evidence>
<comment type="subcellular location">
    <subcellularLocation>
        <location evidence="1">Cell membrane</location>
        <topology evidence="1">Multi-pass membrane protein</topology>
    </subcellularLocation>
</comment>
<dbReference type="GO" id="GO:0005886">
    <property type="term" value="C:plasma membrane"/>
    <property type="evidence" value="ECO:0007669"/>
    <property type="project" value="UniProtKB-SubCell"/>
</dbReference>
<keyword evidence="7" id="KW-0012">Acyltransferase</keyword>
<keyword evidence="5 8" id="KW-1133">Transmembrane helix</keyword>
<feature type="domain" description="Acyltransferase 3" evidence="9">
    <location>
        <begin position="21"/>
        <end position="327"/>
    </location>
</feature>
<comment type="caution">
    <text evidence="10">The sequence shown here is derived from an EMBL/GenBank/DDBJ whole genome shotgun (WGS) entry which is preliminary data.</text>
</comment>
<feature type="transmembrane region" description="Helical" evidence="8">
    <location>
        <begin position="12"/>
        <end position="37"/>
    </location>
</feature>
<keyword evidence="11" id="KW-1185">Reference proteome</keyword>
<keyword evidence="2" id="KW-1003">Cell membrane</keyword>
<evidence type="ECO:0000256" key="5">
    <source>
        <dbReference type="ARBA" id="ARBA00022989"/>
    </source>
</evidence>
<dbReference type="InterPro" id="IPR002656">
    <property type="entry name" value="Acyl_transf_3_dom"/>
</dbReference>
<dbReference type="Proteomes" id="UP000037397">
    <property type="component" value="Unassembled WGS sequence"/>
</dbReference>
<feature type="transmembrane region" description="Helical" evidence="8">
    <location>
        <begin position="130"/>
        <end position="147"/>
    </location>
</feature>
<dbReference type="PANTHER" id="PTHR23028">
    <property type="entry name" value="ACETYLTRANSFERASE"/>
    <property type="match status" value="1"/>
</dbReference>
<reference evidence="11" key="1">
    <citation type="submission" date="2015-03" db="EMBL/GenBank/DDBJ databases">
        <title>Luteipulveratus halotolerans sp. nov., a novel actinobacterium (Dermacoccaceae) from Sarawak, Malaysia.</title>
        <authorList>
            <person name="Juboi H."/>
            <person name="Basik A."/>
            <person name="Shamsul S.S."/>
            <person name="Arnold P."/>
            <person name="Schmitt E.K."/>
            <person name="Sanglier J.-J."/>
            <person name="Yeo T."/>
        </authorList>
    </citation>
    <scope>NUCLEOTIDE SEQUENCE [LARGE SCALE GENOMIC DNA]</scope>
    <source>
        <strain evidence="11">C296001</strain>
    </source>
</reference>
<keyword evidence="4 8" id="KW-0812">Transmembrane</keyword>
<feature type="transmembrane region" description="Helical" evidence="8">
    <location>
        <begin position="216"/>
        <end position="236"/>
    </location>
</feature>
<evidence type="ECO:0000256" key="3">
    <source>
        <dbReference type="ARBA" id="ARBA00022679"/>
    </source>
</evidence>
<dbReference type="InterPro" id="IPR036514">
    <property type="entry name" value="SGNH_hydro_sf"/>
</dbReference>
<evidence type="ECO:0000256" key="7">
    <source>
        <dbReference type="ARBA" id="ARBA00023315"/>
    </source>
</evidence>
<evidence type="ECO:0000256" key="2">
    <source>
        <dbReference type="ARBA" id="ARBA00022475"/>
    </source>
</evidence>
<keyword evidence="3" id="KW-0808">Transferase</keyword>
<dbReference type="GO" id="GO:0009103">
    <property type="term" value="P:lipopolysaccharide biosynthetic process"/>
    <property type="evidence" value="ECO:0007669"/>
    <property type="project" value="TreeGrafter"/>
</dbReference>
<accession>A0A0L6CI19</accession>
<dbReference type="EMBL" id="LAIR01000002">
    <property type="protein sequence ID" value="KNX37260.1"/>
    <property type="molecule type" value="Genomic_DNA"/>
</dbReference>
<feature type="transmembrane region" description="Helical" evidence="8">
    <location>
        <begin position="353"/>
        <end position="371"/>
    </location>
</feature>
<organism evidence="10 11">
    <name type="scientific">Luteipulveratus halotolerans</name>
    <dbReference type="NCBI Taxonomy" id="1631356"/>
    <lineage>
        <taxon>Bacteria</taxon>
        <taxon>Bacillati</taxon>
        <taxon>Actinomycetota</taxon>
        <taxon>Actinomycetes</taxon>
        <taxon>Micrococcales</taxon>
        <taxon>Dermacoccaceae</taxon>
        <taxon>Luteipulveratus</taxon>
    </lineage>
</organism>
<dbReference type="AlphaFoldDB" id="A0A0L6CI19"/>
<feature type="transmembrane region" description="Helical" evidence="8">
    <location>
        <begin position="154"/>
        <end position="176"/>
    </location>
</feature>